<evidence type="ECO:0000313" key="1">
    <source>
        <dbReference type="EMBL" id="CAJ21899.1"/>
    </source>
</evidence>
<sequence length="104" mass="11155">MPAMPMLKLEPAVASNLIDLLSTDDAFRALFVSDTLEALRQVGHIAAPGDDIEAFVRDCACNIQLADKDVIAGAREQINTMLTSGTSHIVPQLDAGYNGDRTLK</sequence>
<reference evidence="1 2" key="1">
    <citation type="journal article" date="2005" name="J. Bacteriol.">
        <title>Insights into genome plasticity and pathogenicity of the plant pathogenic Bacterium Xanthomonas campestris pv. vesicatoria revealed by the complete genome sequence.</title>
        <authorList>
            <person name="Thieme F."/>
            <person name="Koebnik R."/>
            <person name="Bekel T."/>
            <person name="Berger C."/>
            <person name="Boch J."/>
            <person name="Buettner D."/>
            <person name="Caldana C."/>
            <person name="Gaigalat L."/>
            <person name="Goesmann A."/>
            <person name="Kay S."/>
            <person name="Kirchner O."/>
            <person name="Lanz C."/>
            <person name="Linke B."/>
            <person name="McHardy A.C."/>
            <person name="Meyer F."/>
            <person name="Mittenhuber G."/>
            <person name="Nies D.H."/>
            <person name="Niesbach-Kloesgen U."/>
            <person name="Patschkowski T."/>
            <person name="Rueckert C."/>
            <person name="Rupp O."/>
            <person name="Schneicker S."/>
            <person name="Schuster S.C."/>
            <person name="Vorhoelter F.J."/>
            <person name="Weber E."/>
            <person name="Puehler A."/>
            <person name="Bonas U."/>
            <person name="Bartels D."/>
            <person name="Kaiser O."/>
        </authorList>
    </citation>
    <scope>NUCLEOTIDE SEQUENCE [LARGE SCALE GENOMIC DNA]</scope>
    <source>
        <strain evidence="1 2">85-10</strain>
    </source>
</reference>
<dbReference type="AlphaFoldDB" id="Q3BZ14"/>
<proteinExistence type="predicted"/>
<dbReference type="InterPro" id="IPR030976">
    <property type="entry name" value="Mod_pep_NH_fam"/>
</dbReference>
<gene>
    <name evidence="1" type="ordered locus">XCV0268</name>
</gene>
<dbReference type="NCBIfam" id="TIGR04509">
    <property type="entry name" value="mod_pep_NH_fam"/>
    <property type="match status" value="1"/>
</dbReference>
<dbReference type="EMBL" id="AM039952">
    <property type="protein sequence ID" value="CAJ21899.1"/>
    <property type="molecule type" value="Genomic_DNA"/>
</dbReference>
<organism evidence="2">
    <name type="scientific">Xanthomonas euvesicatoria pv. vesicatoria (strain 85-10)</name>
    <name type="common">Xanthomonas campestris pv. vesicatoria</name>
    <dbReference type="NCBI Taxonomy" id="316273"/>
    <lineage>
        <taxon>Bacteria</taxon>
        <taxon>Pseudomonadati</taxon>
        <taxon>Pseudomonadota</taxon>
        <taxon>Gammaproteobacteria</taxon>
        <taxon>Lysobacterales</taxon>
        <taxon>Lysobacteraceae</taxon>
        <taxon>Xanthomonas</taxon>
    </lineage>
</organism>
<dbReference type="HOGENOM" id="CLU_160082_0_0_6"/>
<accession>Q3BZ14</accession>
<evidence type="ECO:0000313" key="2">
    <source>
        <dbReference type="Proteomes" id="UP000007069"/>
    </source>
</evidence>
<protein>
    <submittedName>
        <fullName evidence="1">Uncharacterized protein</fullName>
    </submittedName>
</protein>
<dbReference type="Proteomes" id="UP000007069">
    <property type="component" value="Chromosome"/>
</dbReference>
<name>Q3BZ14_XANE5</name>
<dbReference type="KEGG" id="xcv:XCV0268"/>